<dbReference type="PANTHER" id="PTHR48075:SF7">
    <property type="entry name" value="3-HYDROXYACYL-COA DEHYDROGENASE-RELATED"/>
    <property type="match status" value="1"/>
</dbReference>
<keyword evidence="3" id="KW-0520">NAD</keyword>
<gene>
    <name evidence="8" type="ORF">caldi_00330</name>
</gene>
<evidence type="ECO:0000256" key="4">
    <source>
        <dbReference type="ARBA" id="ARBA00049556"/>
    </source>
</evidence>
<dbReference type="EMBL" id="AP025628">
    <property type="protein sequence ID" value="BDG58943.1"/>
    <property type="molecule type" value="Genomic_DNA"/>
</dbReference>
<dbReference type="GO" id="GO:0070403">
    <property type="term" value="F:NAD+ binding"/>
    <property type="evidence" value="ECO:0007669"/>
    <property type="project" value="InterPro"/>
</dbReference>
<evidence type="ECO:0000313" key="8">
    <source>
        <dbReference type="EMBL" id="BDG58943.1"/>
    </source>
</evidence>
<dbReference type="Gene3D" id="3.90.226.10">
    <property type="entry name" value="2-enoyl-CoA Hydratase, Chain A, domain 1"/>
    <property type="match status" value="1"/>
</dbReference>
<organism evidence="8 9">
    <name type="scientific">Caldinitratiruptor microaerophilus</name>
    <dbReference type="NCBI Taxonomy" id="671077"/>
    <lineage>
        <taxon>Bacteria</taxon>
        <taxon>Bacillati</taxon>
        <taxon>Bacillota</taxon>
        <taxon>Clostridia</taxon>
        <taxon>Eubacteriales</taxon>
        <taxon>Symbiobacteriaceae</taxon>
        <taxon>Caldinitratiruptor</taxon>
    </lineage>
</organism>
<dbReference type="KEGG" id="cmic:caldi_00330"/>
<evidence type="ECO:0000259" key="7">
    <source>
        <dbReference type="Pfam" id="PF16113"/>
    </source>
</evidence>
<evidence type="ECO:0000256" key="1">
    <source>
        <dbReference type="ARBA" id="ARBA00009463"/>
    </source>
</evidence>
<dbReference type="Gene3D" id="3.40.50.720">
    <property type="entry name" value="NAD(P)-binding Rossmann-like Domain"/>
    <property type="match status" value="1"/>
</dbReference>
<evidence type="ECO:0000256" key="2">
    <source>
        <dbReference type="ARBA" id="ARBA00023002"/>
    </source>
</evidence>
<evidence type="ECO:0000256" key="3">
    <source>
        <dbReference type="ARBA" id="ARBA00023027"/>
    </source>
</evidence>
<dbReference type="Proteomes" id="UP001163687">
    <property type="component" value="Chromosome"/>
</dbReference>
<dbReference type="Pfam" id="PF02737">
    <property type="entry name" value="3HCDH_N"/>
    <property type="match status" value="1"/>
</dbReference>
<sequence length="787" mass="85293">MATTIRRAAVLGAGLMGSQIAALLASCGLEVLLLDIVPDSLTPEEQRRGLTLSDPRVRSRLATQAVERLRRMKPPPLFTAEAADRITPGNLEDDLPRLREADWVLEAVVEDLGVKQDLWRRVAPHVQPGTVLSSNTSGLSIAAQAEALPAELRPHFLGTHFFNPPRYLKLLEVIPTPDTDPEVVSFVRSFATRVLGKGVVIARDTPNFIANRIGTYGLAVTLRAMARFGLGVDEVDAITGPAMGRPKSATFRTLDLVGLDVFAHVARNTRARVADPAERDALELPPYIEEMLRRGWTGDKAGQGFFKKVKGASGESEILALDLQTLEYRPRKKVRFASLDQARNVADPGARLRALVSAGDPAGRFAWEVLRDVLAFCAARLDEIAGGDVAAVDRAMRWGFGWELGPFEAWEALGVRETVVRMEAEGVQVPDWVREKDRFYPPGPRADGPLSFTVQKADPTRVVKAWPGATLVDLGDEVLGLELHGPKQAIGQDYVAAVRFAAGEVLRNWRGLVISAEAPNFSVGANLVLILMAAQDEDWDEIDQAVREFQSANMTLRYLPRPVVVAPYGMTLGGGAEIAFHADRVVAAAELYMGLVEVGVGLIPAGGGTKEMAVRMTRQVPRVQSQLPGPVDAQPFVNRAFEAIATARVSGSAAEAAQLGYLRATDRIVMNRDLLLAEAKAEVLALDRAGYVPPAPERIPVLGPDGRAVLELGIYTLRNAGQATEHDAKVARKIAHVLTGGDLPAGTLVDEQYLLDLEREAFLSLCGEPLSQARMAHLLQTGRPLRN</sequence>
<dbReference type="InterPro" id="IPR045004">
    <property type="entry name" value="ECH_dom"/>
</dbReference>
<dbReference type="GO" id="GO:0003857">
    <property type="term" value="F:(3S)-3-hydroxyacyl-CoA dehydrogenase (NAD+) activity"/>
    <property type="evidence" value="ECO:0007669"/>
    <property type="project" value="UniProtKB-EC"/>
</dbReference>
<dbReference type="PROSITE" id="PS51257">
    <property type="entry name" value="PROKAR_LIPOPROTEIN"/>
    <property type="match status" value="1"/>
</dbReference>
<dbReference type="SUPFAM" id="SSF52096">
    <property type="entry name" value="ClpP/crotonase"/>
    <property type="match status" value="1"/>
</dbReference>
<comment type="similarity">
    <text evidence="1">Belongs to the 3-hydroxyacyl-CoA dehydrogenase family.</text>
</comment>
<evidence type="ECO:0000313" key="9">
    <source>
        <dbReference type="Proteomes" id="UP001163687"/>
    </source>
</evidence>
<dbReference type="RefSeq" id="WP_264843068.1">
    <property type="nucleotide sequence ID" value="NZ_AP025628.1"/>
</dbReference>
<dbReference type="InterPro" id="IPR029045">
    <property type="entry name" value="ClpP/crotonase-like_dom_sf"/>
</dbReference>
<dbReference type="PANTHER" id="PTHR48075">
    <property type="entry name" value="3-HYDROXYACYL-COA DEHYDROGENASE FAMILY PROTEIN"/>
    <property type="match status" value="1"/>
</dbReference>
<dbReference type="InterPro" id="IPR036291">
    <property type="entry name" value="NAD(P)-bd_dom_sf"/>
</dbReference>
<protein>
    <submittedName>
        <fullName evidence="8">3-hydroxyacyl-CoA dehydrogenase</fullName>
    </submittedName>
</protein>
<dbReference type="GO" id="GO:0006631">
    <property type="term" value="P:fatty acid metabolic process"/>
    <property type="evidence" value="ECO:0007669"/>
    <property type="project" value="InterPro"/>
</dbReference>
<keyword evidence="9" id="KW-1185">Reference proteome</keyword>
<name>A0AA35CII4_9FIRM</name>
<comment type="catalytic activity">
    <reaction evidence="4">
        <text>a (3S)-3-hydroxyacyl-CoA + NAD(+) = a 3-oxoacyl-CoA + NADH + H(+)</text>
        <dbReference type="Rhea" id="RHEA:22432"/>
        <dbReference type="ChEBI" id="CHEBI:15378"/>
        <dbReference type="ChEBI" id="CHEBI:57318"/>
        <dbReference type="ChEBI" id="CHEBI:57540"/>
        <dbReference type="ChEBI" id="CHEBI:57945"/>
        <dbReference type="ChEBI" id="CHEBI:90726"/>
        <dbReference type="EC" id="1.1.1.35"/>
    </reaction>
</comment>
<dbReference type="InterPro" id="IPR006176">
    <property type="entry name" value="3-OHacyl-CoA_DH_NAD-bd"/>
</dbReference>
<dbReference type="InterPro" id="IPR008927">
    <property type="entry name" value="6-PGluconate_DH-like_C_sf"/>
</dbReference>
<evidence type="ECO:0000259" key="5">
    <source>
        <dbReference type="Pfam" id="PF00725"/>
    </source>
</evidence>
<feature type="domain" description="3-hydroxyacyl-CoA dehydrogenase C-terminal" evidence="5">
    <location>
        <begin position="208"/>
        <end position="307"/>
    </location>
</feature>
<feature type="domain" description="3-hydroxyacyl-CoA dehydrogenase NAD binding" evidence="6">
    <location>
        <begin position="8"/>
        <end position="204"/>
    </location>
</feature>
<reference evidence="8" key="1">
    <citation type="submission" date="2022-03" db="EMBL/GenBank/DDBJ databases">
        <title>Complete genome sequence of Caldinitratiruptor microaerophilus.</title>
        <authorList>
            <person name="Mukaiyama R."/>
            <person name="Nishiyama T."/>
            <person name="Ueda K."/>
        </authorList>
    </citation>
    <scope>NUCLEOTIDE SEQUENCE</scope>
    <source>
        <strain evidence="8">JCM 16183</strain>
    </source>
</reference>
<dbReference type="Pfam" id="PF16113">
    <property type="entry name" value="ECH_2"/>
    <property type="match status" value="1"/>
</dbReference>
<dbReference type="Pfam" id="PF00725">
    <property type="entry name" value="3HCDH"/>
    <property type="match status" value="1"/>
</dbReference>
<dbReference type="InterPro" id="IPR006108">
    <property type="entry name" value="3HC_DH_C"/>
</dbReference>
<proteinExistence type="inferred from homology"/>
<dbReference type="AlphaFoldDB" id="A0AA35CII4"/>
<dbReference type="SUPFAM" id="SSF48179">
    <property type="entry name" value="6-phosphogluconate dehydrogenase C-terminal domain-like"/>
    <property type="match status" value="2"/>
</dbReference>
<accession>A0AA35CII4</accession>
<feature type="domain" description="Enoyl-CoA hydratase/isomerase" evidence="7">
    <location>
        <begin position="516"/>
        <end position="609"/>
    </location>
</feature>
<keyword evidence="2" id="KW-0560">Oxidoreductase</keyword>
<dbReference type="Gene3D" id="1.10.1040.50">
    <property type="match status" value="1"/>
</dbReference>
<dbReference type="SUPFAM" id="SSF51735">
    <property type="entry name" value="NAD(P)-binding Rossmann-fold domains"/>
    <property type="match status" value="1"/>
</dbReference>
<evidence type="ECO:0000259" key="6">
    <source>
        <dbReference type="Pfam" id="PF02737"/>
    </source>
</evidence>
<dbReference type="CDD" id="cd06558">
    <property type="entry name" value="crotonase-like"/>
    <property type="match status" value="1"/>
</dbReference>